<dbReference type="Gramene" id="OPUNC04G08510.2">
    <property type="protein sequence ID" value="OPUNC04G08510.2"/>
    <property type="gene ID" value="OPUNC04G08510"/>
</dbReference>
<dbReference type="EnsemblPlants" id="OPUNC04G08510.2">
    <property type="protein sequence ID" value="OPUNC04G08510.2"/>
    <property type="gene ID" value="OPUNC04G08510"/>
</dbReference>
<protein>
    <submittedName>
        <fullName evidence="1">Uncharacterized protein</fullName>
    </submittedName>
</protein>
<dbReference type="EnsemblPlants" id="OPUNC04G08510.3">
    <property type="protein sequence ID" value="OPUNC04G08510.3"/>
    <property type="gene ID" value="OPUNC04G08510"/>
</dbReference>
<evidence type="ECO:0000313" key="1">
    <source>
        <dbReference type="EnsemblPlants" id="OPUNC04G08510.2"/>
    </source>
</evidence>
<reference evidence="1" key="2">
    <citation type="submission" date="2018-05" db="EMBL/GenBank/DDBJ databases">
        <title>OpunRS2 (Oryza punctata Reference Sequence Version 2).</title>
        <authorList>
            <person name="Zhang J."/>
            <person name="Kudrna D."/>
            <person name="Lee S."/>
            <person name="Talag J."/>
            <person name="Welchert J."/>
            <person name="Wing R.A."/>
        </authorList>
    </citation>
    <scope>NUCLEOTIDE SEQUENCE [LARGE SCALE GENOMIC DNA]</scope>
</reference>
<evidence type="ECO:0000313" key="2">
    <source>
        <dbReference type="Proteomes" id="UP000026962"/>
    </source>
</evidence>
<dbReference type="Gramene" id="OPUNC04G08510.1">
    <property type="protein sequence ID" value="OPUNC04G08510.1"/>
    <property type="gene ID" value="OPUNC04G08510"/>
</dbReference>
<dbReference type="Gramene" id="OPUNC04G08510.3">
    <property type="protein sequence ID" value="OPUNC04G08510.3"/>
    <property type="gene ID" value="OPUNC04G08510"/>
</dbReference>
<accession>A0A0E0KPT2</accession>
<name>A0A0E0KPT2_ORYPU</name>
<dbReference type="AlphaFoldDB" id="A0A0E0KPT2"/>
<keyword evidence="2" id="KW-1185">Reference proteome</keyword>
<dbReference type="Proteomes" id="UP000026962">
    <property type="component" value="Chromosome 4"/>
</dbReference>
<proteinExistence type="predicted"/>
<sequence length="198" mass="22055">MRLKPNPTMRRLPKSLLLASLSKPFLRCNRESLPLPLLRPPPHHLLRVLSFAARTLTAPAAPPPEVVLAAQSDGLEFLEAAELWEAADDHHQEGFALAIKALELLQASHGGWSRPVQQDGIPQSDGCPKIQETIALIQQLLAVSSIYLKYSRFPKVKTPDIDNTLEDMICECSTWKSNYQVAATLKIPKPCKHKCIIR</sequence>
<organism evidence="1">
    <name type="scientific">Oryza punctata</name>
    <name type="common">Red rice</name>
    <dbReference type="NCBI Taxonomy" id="4537"/>
    <lineage>
        <taxon>Eukaryota</taxon>
        <taxon>Viridiplantae</taxon>
        <taxon>Streptophyta</taxon>
        <taxon>Embryophyta</taxon>
        <taxon>Tracheophyta</taxon>
        <taxon>Spermatophyta</taxon>
        <taxon>Magnoliopsida</taxon>
        <taxon>Liliopsida</taxon>
        <taxon>Poales</taxon>
        <taxon>Poaceae</taxon>
        <taxon>BOP clade</taxon>
        <taxon>Oryzoideae</taxon>
        <taxon>Oryzeae</taxon>
        <taxon>Oryzinae</taxon>
        <taxon>Oryza</taxon>
    </lineage>
</organism>
<dbReference type="HOGENOM" id="CLU_1380079_0_0_1"/>
<reference evidence="1" key="1">
    <citation type="submission" date="2015-04" db="UniProtKB">
        <authorList>
            <consortium name="EnsemblPlants"/>
        </authorList>
    </citation>
    <scope>IDENTIFICATION</scope>
</reference>
<dbReference type="STRING" id="4537.A0A0E0KPT2"/>
<dbReference type="EnsemblPlants" id="OPUNC04G08510.1">
    <property type="protein sequence ID" value="OPUNC04G08510.1"/>
    <property type="gene ID" value="OPUNC04G08510"/>
</dbReference>